<name>A0A9X5IRC1_9MICO</name>
<dbReference type="SFLD" id="SFLDG01140">
    <property type="entry name" value="C2.B:_Phosphomannomutase_and_P"/>
    <property type="match status" value="1"/>
</dbReference>
<evidence type="ECO:0000313" key="1">
    <source>
        <dbReference type="EMBL" id="NKX92884.1"/>
    </source>
</evidence>
<proteinExistence type="predicted"/>
<dbReference type="NCBIfam" id="TIGR00099">
    <property type="entry name" value="Cof-subfamily"/>
    <property type="match status" value="1"/>
</dbReference>
<protein>
    <submittedName>
        <fullName evidence="1">Cof-type HAD-IIB family hydrolase</fullName>
    </submittedName>
</protein>
<dbReference type="PANTHER" id="PTHR10000:SF8">
    <property type="entry name" value="HAD SUPERFAMILY HYDROLASE-LIKE, TYPE 3"/>
    <property type="match status" value="1"/>
</dbReference>
<gene>
    <name evidence="1" type="ORF">HF995_06275</name>
</gene>
<organism evidence="1 2">
    <name type="scientific">Sanguibacter hominis ATCC BAA-789</name>
    <dbReference type="NCBI Taxonomy" id="1312740"/>
    <lineage>
        <taxon>Bacteria</taxon>
        <taxon>Bacillati</taxon>
        <taxon>Actinomycetota</taxon>
        <taxon>Actinomycetes</taxon>
        <taxon>Micrococcales</taxon>
        <taxon>Sanguibacteraceae</taxon>
        <taxon>Sanguibacter</taxon>
    </lineage>
</organism>
<dbReference type="Gene3D" id="3.40.50.1000">
    <property type="entry name" value="HAD superfamily/HAD-like"/>
    <property type="match status" value="1"/>
</dbReference>
<reference evidence="1 2" key="1">
    <citation type="submission" date="2020-04" db="EMBL/GenBank/DDBJ databases">
        <title>MicrobeNet Type strains.</title>
        <authorList>
            <person name="Nicholson A.C."/>
        </authorList>
    </citation>
    <scope>NUCLEOTIDE SEQUENCE [LARGE SCALE GENOMIC DNA]</scope>
    <source>
        <strain evidence="1 2">ATCC BAA-789</strain>
    </source>
</reference>
<dbReference type="GO" id="GO:0016791">
    <property type="term" value="F:phosphatase activity"/>
    <property type="evidence" value="ECO:0007669"/>
    <property type="project" value="TreeGrafter"/>
</dbReference>
<keyword evidence="2" id="KW-1185">Reference proteome</keyword>
<dbReference type="InterPro" id="IPR036412">
    <property type="entry name" value="HAD-like_sf"/>
</dbReference>
<dbReference type="RefSeq" id="WP_168446868.1">
    <property type="nucleotide sequence ID" value="NZ_JAAXOW010000001.1"/>
</dbReference>
<dbReference type="SUPFAM" id="SSF56784">
    <property type="entry name" value="HAD-like"/>
    <property type="match status" value="1"/>
</dbReference>
<dbReference type="AlphaFoldDB" id="A0A9X5IRC1"/>
<evidence type="ECO:0000313" key="2">
    <source>
        <dbReference type="Proteomes" id="UP000774283"/>
    </source>
</evidence>
<accession>A0A9X5IRC1</accession>
<dbReference type="GO" id="GO:0000287">
    <property type="term" value="F:magnesium ion binding"/>
    <property type="evidence" value="ECO:0007669"/>
    <property type="project" value="TreeGrafter"/>
</dbReference>
<comment type="caution">
    <text evidence="1">The sequence shown here is derived from an EMBL/GenBank/DDBJ whole genome shotgun (WGS) entry which is preliminary data.</text>
</comment>
<dbReference type="PROSITE" id="PS01229">
    <property type="entry name" value="COF_2"/>
    <property type="match status" value="1"/>
</dbReference>
<dbReference type="InterPro" id="IPR023214">
    <property type="entry name" value="HAD_sf"/>
</dbReference>
<dbReference type="InterPro" id="IPR000150">
    <property type="entry name" value="Cof"/>
</dbReference>
<dbReference type="PANTHER" id="PTHR10000">
    <property type="entry name" value="PHOSPHOSERINE PHOSPHATASE"/>
    <property type="match status" value="1"/>
</dbReference>
<dbReference type="Proteomes" id="UP000774283">
    <property type="component" value="Unassembled WGS sequence"/>
</dbReference>
<sequence>MPGTTAPVRLIASDVDGTLLTPDHRISAEVRAAVAEATAAGVSVVLASARGPLAMRHLVEELGLLDVPYAPLAGCVVAFQGALVGQCHADGTFTELHSTRLDHEVARTIVEQVLAAGHVANWYDGAGWFPSRWDGYGEWEQKATGQAPAGLLGEAQLAPGAAGPHKLMVPPAHGLPDLVPGIAAALPAGCDAFLSGEHYLEIVAPGVDKSTGIDQLAADLGIARAEMAAVGDGPNDLGMFAHAGTSVAMANASAEVQAEATWVTTSNAEDGLARAIRKLLAG</sequence>
<dbReference type="Pfam" id="PF08282">
    <property type="entry name" value="Hydrolase_3"/>
    <property type="match status" value="1"/>
</dbReference>
<keyword evidence="1" id="KW-0378">Hydrolase</keyword>
<dbReference type="GO" id="GO:0005829">
    <property type="term" value="C:cytosol"/>
    <property type="evidence" value="ECO:0007669"/>
    <property type="project" value="TreeGrafter"/>
</dbReference>
<dbReference type="Gene3D" id="3.30.1240.10">
    <property type="match status" value="1"/>
</dbReference>
<dbReference type="PROSITE" id="PS01228">
    <property type="entry name" value="COF_1"/>
    <property type="match status" value="1"/>
</dbReference>
<dbReference type="SFLD" id="SFLDS00003">
    <property type="entry name" value="Haloacid_Dehalogenase"/>
    <property type="match status" value="1"/>
</dbReference>
<dbReference type="EMBL" id="JAAXOW010000001">
    <property type="protein sequence ID" value="NKX92884.1"/>
    <property type="molecule type" value="Genomic_DNA"/>
</dbReference>